<keyword evidence="3" id="KW-0012">Acyltransferase</keyword>
<dbReference type="InterPro" id="IPR000182">
    <property type="entry name" value="GNAT_dom"/>
</dbReference>
<name>A0A0D2DY33_9EURO</name>
<dbReference type="PROSITE" id="PS51186">
    <property type="entry name" value="GNAT"/>
    <property type="match status" value="1"/>
</dbReference>
<evidence type="ECO:0000256" key="1">
    <source>
        <dbReference type="ARBA" id="ARBA00008694"/>
    </source>
</evidence>
<protein>
    <recommendedName>
        <fullName evidence="4">N-acetyltransferase domain-containing protein</fullName>
    </recommendedName>
</protein>
<evidence type="ECO:0000256" key="2">
    <source>
        <dbReference type="ARBA" id="ARBA00022679"/>
    </source>
</evidence>
<evidence type="ECO:0000313" key="6">
    <source>
        <dbReference type="Proteomes" id="UP000054266"/>
    </source>
</evidence>
<sequence length="185" mass="20856">MAELQTSTYKIRYATQRDVPVILQLIQELASYEKALHEVLATEDSLLSSLSFPVDPADLAKGFTEGYAKTLLISPVPSSSDKEEIAGLALYFHNYSTWQSRPGIFLEDLFVRPTYRGSGFGTALIQALARECKRLNCRRLEWNVLKWNTPSIDFYQGGSIGAQRMEEWVGMRVEGEGLEKLASKR</sequence>
<dbReference type="STRING" id="5601.A0A0D2DY33"/>
<gene>
    <name evidence="5" type="ORF">PV04_06285</name>
</gene>
<organism evidence="5 6">
    <name type="scientific">Phialophora macrospora</name>
    <dbReference type="NCBI Taxonomy" id="1851006"/>
    <lineage>
        <taxon>Eukaryota</taxon>
        <taxon>Fungi</taxon>
        <taxon>Dikarya</taxon>
        <taxon>Ascomycota</taxon>
        <taxon>Pezizomycotina</taxon>
        <taxon>Eurotiomycetes</taxon>
        <taxon>Chaetothyriomycetidae</taxon>
        <taxon>Chaetothyriales</taxon>
        <taxon>Herpotrichiellaceae</taxon>
        <taxon>Phialophora</taxon>
    </lineage>
</organism>
<dbReference type="PANTHER" id="PTHR10545">
    <property type="entry name" value="DIAMINE N-ACETYLTRANSFERASE"/>
    <property type="match status" value="1"/>
</dbReference>
<accession>A0A0D2DY33</accession>
<dbReference type="PANTHER" id="PTHR10545:SF29">
    <property type="entry name" value="GH14572P-RELATED"/>
    <property type="match status" value="1"/>
</dbReference>
<comment type="similarity">
    <text evidence="1">Belongs to the acetyltransferase family.</text>
</comment>
<dbReference type="Gene3D" id="3.40.630.30">
    <property type="match status" value="1"/>
</dbReference>
<dbReference type="EMBL" id="KN846959">
    <property type="protein sequence ID" value="KIW67007.1"/>
    <property type="molecule type" value="Genomic_DNA"/>
</dbReference>
<dbReference type="GO" id="GO:0008080">
    <property type="term" value="F:N-acetyltransferase activity"/>
    <property type="evidence" value="ECO:0007669"/>
    <property type="project" value="TreeGrafter"/>
</dbReference>
<proteinExistence type="inferred from homology"/>
<dbReference type="Proteomes" id="UP000054266">
    <property type="component" value="Unassembled WGS sequence"/>
</dbReference>
<dbReference type="FunFam" id="3.40.630.30:FF:000064">
    <property type="entry name" value="GNAT family acetyltransferase"/>
    <property type="match status" value="1"/>
</dbReference>
<dbReference type="InterPro" id="IPR016181">
    <property type="entry name" value="Acyl_CoA_acyltransferase"/>
</dbReference>
<feature type="domain" description="N-acetyltransferase" evidence="4">
    <location>
        <begin position="9"/>
        <end position="185"/>
    </location>
</feature>
<evidence type="ECO:0000256" key="3">
    <source>
        <dbReference type="ARBA" id="ARBA00023315"/>
    </source>
</evidence>
<reference evidence="5 6" key="1">
    <citation type="submission" date="2015-01" db="EMBL/GenBank/DDBJ databases">
        <title>The Genome Sequence of Capronia semiimmersa CBS27337.</title>
        <authorList>
            <consortium name="The Broad Institute Genomics Platform"/>
            <person name="Cuomo C."/>
            <person name="de Hoog S."/>
            <person name="Gorbushina A."/>
            <person name="Stielow B."/>
            <person name="Teixiera M."/>
            <person name="Abouelleil A."/>
            <person name="Chapman S.B."/>
            <person name="Priest M."/>
            <person name="Young S.K."/>
            <person name="Wortman J."/>
            <person name="Nusbaum C."/>
            <person name="Birren B."/>
        </authorList>
    </citation>
    <scope>NUCLEOTIDE SEQUENCE [LARGE SCALE GENOMIC DNA]</scope>
    <source>
        <strain evidence="5 6">CBS 27337</strain>
    </source>
</reference>
<evidence type="ECO:0000259" key="4">
    <source>
        <dbReference type="PROSITE" id="PS51186"/>
    </source>
</evidence>
<dbReference type="SUPFAM" id="SSF55729">
    <property type="entry name" value="Acyl-CoA N-acyltransferases (Nat)"/>
    <property type="match status" value="1"/>
</dbReference>
<dbReference type="CDD" id="cd04301">
    <property type="entry name" value="NAT_SF"/>
    <property type="match status" value="1"/>
</dbReference>
<evidence type="ECO:0000313" key="5">
    <source>
        <dbReference type="EMBL" id="KIW67007.1"/>
    </source>
</evidence>
<keyword evidence="2" id="KW-0808">Transferase</keyword>
<dbReference type="InterPro" id="IPR051016">
    <property type="entry name" value="Diverse_Substrate_AcTransf"/>
</dbReference>
<dbReference type="AlphaFoldDB" id="A0A0D2DY33"/>
<dbReference type="HOGENOM" id="CLU_013985_41_2_1"/>
<dbReference type="Pfam" id="PF00583">
    <property type="entry name" value="Acetyltransf_1"/>
    <property type="match status" value="1"/>
</dbReference>
<keyword evidence="6" id="KW-1185">Reference proteome</keyword>